<dbReference type="EMBL" id="CP045119">
    <property type="protein sequence ID" value="QIN83465.1"/>
    <property type="molecule type" value="Genomic_DNA"/>
</dbReference>
<dbReference type="Pfam" id="PF05974">
    <property type="entry name" value="DUF892"/>
    <property type="match status" value="1"/>
</dbReference>
<sequence>MSDTQGLRRKLVEYVEYVRALEQNVLLQLDSLILNTRDPELAGIFRQHKEETRDQQRRLRERRTALGRGLGLSSARKDLAAIAAAQVKGVGDVLRPDKGVQNARDAFVTEHAEIAAYELLGRLAERAGDRETAEVARVNRAEEEAMAARIAENWDRFLDLDLREQGLGSRA</sequence>
<name>A0A6G8QAF6_9ACTN</name>
<accession>A0A6G8QAF6</accession>
<dbReference type="InterPro" id="IPR010287">
    <property type="entry name" value="DUF892_YciF-like"/>
</dbReference>
<gene>
    <name evidence="1" type="ORF">GBA63_13085</name>
</gene>
<keyword evidence="2" id="KW-1185">Reference proteome</keyword>
<reference evidence="1 2" key="1">
    <citation type="submission" date="2019-10" db="EMBL/GenBank/DDBJ databases">
        <title>Rubrobacter sp nov SCSIO 52090 isolated from a deep-sea sediment in the South China Sea.</title>
        <authorList>
            <person name="Chen R.W."/>
        </authorList>
    </citation>
    <scope>NUCLEOTIDE SEQUENCE [LARGE SCALE GENOMIC DNA]</scope>
    <source>
        <strain evidence="1 2">SCSIO 52909</strain>
    </source>
</reference>
<dbReference type="InterPro" id="IPR012347">
    <property type="entry name" value="Ferritin-like"/>
</dbReference>
<dbReference type="AlphaFoldDB" id="A0A6G8QAF6"/>
<evidence type="ECO:0000313" key="2">
    <source>
        <dbReference type="Proteomes" id="UP000501452"/>
    </source>
</evidence>
<proteinExistence type="predicted"/>
<dbReference type="KEGG" id="rub:GBA63_13085"/>
<evidence type="ECO:0000313" key="1">
    <source>
        <dbReference type="EMBL" id="QIN83465.1"/>
    </source>
</evidence>
<dbReference type="SUPFAM" id="SSF47240">
    <property type="entry name" value="Ferritin-like"/>
    <property type="match status" value="1"/>
</dbReference>
<protein>
    <submittedName>
        <fullName evidence="1">DUF892 family protein</fullName>
    </submittedName>
</protein>
<dbReference type="InterPro" id="IPR009078">
    <property type="entry name" value="Ferritin-like_SF"/>
</dbReference>
<dbReference type="Gene3D" id="1.20.1260.10">
    <property type="match status" value="1"/>
</dbReference>
<dbReference type="RefSeq" id="WP_166176780.1">
    <property type="nucleotide sequence ID" value="NZ_CP045119.1"/>
</dbReference>
<dbReference type="Proteomes" id="UP000501452">
    <property type="component" value="Chromosome"/>
</dbReference>
<organism evidence="1 2">
    <name type="scientific">Rubrobacter tropicus</name>
    <dbReference type="NCBI Taxonomy" id="2653851"/>
    <lineage>
        <taxon>Bacteria</taxon>
        <taxon>Bacillati</taxon>
        <taxon>Actinomycetota</taxon>
        <taxon>Rubrobacteria</taxon>
        <taxon>Rubrobacterales</taxon>
        <taxon>Rubrobacteraceae</taxon>
        <taxon>Rubrobacter</taxon>
    </lineage>
</organism>